<dbReference type="Proteomes" id="UP000245119">
    <property type="component" value="Linkage Group LG9"/>
</dbReference>
<feature type="region of interest" description="Disordered" evidence="1">
    <location>
        <begin position="27"/>
        <end position="90"/>
    </location>
</feature>
<sequence>MSTRVNPMPVPLERAHSMLTTGDVMTHTFDTSSHLPPLTSQTVGGGSAHLSQHGVKVQQLFEDHKHHHHHHDKREPVQNGVRADDQSQLPAVRPARVRAVLEVKLRLPEEALP</sequence>
<dbReference type="AlphaFoldDB" id="A0A2T7NUD6"/>
<organism evidence="2 3">
    <name type="scientific">Pomacea canaliculata</name>
    <name type="common">Golden apple snail</name>
    <dbReference type="NCBI Taxonomy" id="400727"/>
    <lineage>
        <taxon>Eukaryota</taxon>
        <taxon>Metazoa</taxon>
        <taxon>Spiralia</taxon>
        <taxon>Lophotrochozoa</taxon>
        <taxon>Mollusca</taxon>
        <taxon>Gastropoda</taxon>
        <taxon>Caenogastropoda</taxon>
        <taxon>Architaenioglossa</taxon>
        <taxon>Ampullarioidea</taxon>
        <taxon>Ampullariidae</taxon>
        <taxon>Pomacea</taxon>
    </lineage>
</organism>
<accession>A0A2T7NUD6</accession>
<comment type="caution">
    <text evidence="2">The sequence shown here is derived from an EMBL/GenBank/DDBJ whole genome shotgun (WGS) entry which is preliminary data.</text>
</comment>
<evidence type="ECO:0000256" key="1">
    <source>
        <dbReference type="SAM" id="MobiDB-lite"/>
    </source>
</evidence>
<protein>
    <submittedName>
        <fullName evidence="2">Uncharacterized protein</fullName>
    </submittedName>
</protein>
<dbReference type="EMBL" id="PZQS01000009">
    <property type="protein sequence ID" value="PVD24772.1"/>
    <property type="molecule type" value="Genomic_DNA"/>
</dbReference>
<dbReference type="STRING" id="400727.A0A2T7NUD6"/>
<evidence type="ECO:0000313" key="3">
    <source>
        <dbReference type="Proteomes" id="UP000245119"/>
    </source>
</evidence>
<keyword evidence="3" id="KW-1185">Reference proteome</keyword>
<name>A0A2T7NUD6_POMCA</name>
<evidence type="ECO:0000313" key="2">
    <source>
        <dbReference type="EMBL" id="PVD24772.1"/>
    </source>
</evidence>
<feature type="compositionally biased region" description="Polar residues" evidence="1">
    <location>
        <begin position="28"/>
        <end position="42"/>
    </location>
</feature>
<gene>
    <name evidence="2" type="ORF">C0Q70_15258</name>
</gene>
<reference evidence="2 3" key="1">
    <citation type="submission" date="2018-04" db="EMBL/GenBank/DDBJ databases">
        <title>The genome of golden apple snail Pomacea canaliculata provides insight into stress tolerance and invasive adaptation.</title>
        <authorList>
            <person name="Liu C."/>
            <person name="Liu B."/>
            <person name="Ren Y."/>
            <person name="Zhang Y."/>
            <person name="Wang H."/>
            <person name="Li S."/>
            <person name="Jiang F."/>
            <person name="Yin L."/>
            <person name="Zhang G."/>
            <person name="Qian W."/>
            <person name="Fan W."/>
        </authorList>
    </citation>
    <scope>NUCLEOTIDE SEQUENCE [LARGE SCALE GENOMIC DNA]</scope>
    <source>
        <strain evidence="2">SZHN2017</strain>
        <tissue evidence="2">Muscle</tissue>
    </source>
</reference>
<proteinExistence type="predicted"/>